<dbReference type="EMBL" id="PFAN01000058">
    <property type="protein sequence ID" value="PIR95015.1"/>
    <property type="molecule type" value="Genomic_DNA"/>
</dbReference>
<dbReference type="SUPFAM" id="SSF53067">
    <property type="entry name" value="Actin-like ATPase domain"/>
    <property type="match status" value="1"/>
</dbReference>
<dbReference type="InterPro" id="IPR000905">
    <property type="entry name" value="Gcp-like_dom"/>
</dbReference>
<feature type="domain" description="Gcp-like" evidence="1">
    <location>
        <begin position="67"/>
        <end position="107"/>
    </location>
</feature>
<reference evidence="3" key="1">
    <citation type="submission" date="2017-09" db="EMBL/GenBank/DDBJ databases">
        <title>Depth-based differentiation of microbial function through sediment-hosted aquifers and enrichment of novel symbionts in the deep terrestrial subsurface.</title>
        <authorList>
            <person name="Probst A.J."/>
            <person name="Ladd B."/>
            <person name="Jarett J.K."/>
            <person name="Geller-Mcgrath D.E."/>
            <person name="Sieber C.M.K."/>
            <person name="Emerson J.B."/>
            <person name="Anantharaman K."/>
            <person name="Thomas B.C."/>
            <person name="Malmstrom R."/>
            <person name="Stieglmeier M."/>
            <person name="Klingl A."/>
            <person name="Woyke T."/>
            <person name="Ryan C.M."/>
            <person name="Banfield J.F."/>
        </authorList>
    </citation>
    <scope>NUCLEOTIDE SEQUENCE [LARGE SCALE GENOMIC DNA]</scope>
</reference>
<comment type="caution">
    <text evidence="2">The sequence shown here is derived from an EMBL/GenBank/DDBJ whole genome shotgun (WGS) entry which is preliminary data.</text>
</comment>
<organism evidence="2 3">
    <name type="scientific">Candidatus Falkowbacteria bacterium CG10_big_fil_rev_8_21_14_0_10_37_6</name>
    <dbReference type="NCBI Taxonomy" id="1974563"/>
    <lineage>
        <taxon>Bacteria</taxon>
        <taxon>Candidatus Falkowiibacteriota</taxon>
    </lineage>
</organism>
<name>A0A2H0V7E5_9BACT</name>
<accession>A0A2H0V7E5</accession>
<evidence type="ECO:0000313" key="3">
    <source>
        <dbReference type="Proteomes" id="UP000228614"/>
    </source>
</evidence>
<gene>
    <name evidence="2" type="ORF">COT95_01015</name>
</gene>
<dbReference type="Pfam" id="PF00814">
    <property type="entry name" value="TsaD"/>
    <property type="match status" value="1"/>
</dbReference>
<evidence type="ECO:0000313" key="2">
    <source>
        <dbReference type="EMBL" id="PIR95015.1"/>
    </source>
</evidence>
<proteinExistence type="predicted"/>
<protein>
    <recommendedName>
        <fullName evidence="1">Gcp-like domain-containing protein</fullName>
    </recommendedName>
</protein>
<dbReference type="AlphaFoldDB" id="A0A2H0V7E5"/>
<dbReference type="Gene3D" id="3.30.420.40">
    <property type="match status" value="1"/>
</dbReference>
<dbReference type="InterPro" id="IPR043129">
    <property type="entry name" value="ATPase_NBD"/>
</dbReference>
<evidence type="ECO:0000259" key="1">
    <source>
        <dbReference type="Pfam" id="PF00814"/>
    </source>
</evidence>
<dbReference type="Proteomes" id="UP000228614">
    <property type="component" value="Unassembled WGS sequence"/>
</dbReference>
<sequence>MILSINTTDGEYIELTLSQSSLLLLYKKIKAKYKQSEKLLSEIDKMLNDKKIKKFLHKNNDHLDKKSIISGIIVVNGPGPFTATRIGVTIANALAYAWQVNIVAINKKDFNNIESMINKGVELLKNNKTNNIVEPFYDMEPNITKSKK</sequence>